<keyword evidence="3" id="KW-1185">Reference proteome</keyword>
<gene>
    <name evidence="2" type="ORF">QHF89_36140</name>
</gene>
<accession>A0ABT6P420</accession>
<reference evidence="2 3" key="1">
    <citation type="submission" date="2023-04" db="EMBL/GenBank/DDBJ databases">
        <title>The genome sequence of Polyangium sorediatum DSM14670.</title>
        <authorList>
            <person name="Zhang X."/>
        </authorList>
    </citation>
    <scope>NUCLEOTIDE SEQUENCE [LARGE SCALE GENOMIC DNA]</scope>
    <source>
        <strain evidence="2 3">DSM 14670</strain>
    </source>
</reference>
<proteinExistence type="predicted"/>
<protein>
    <recommendedName>
        <fullName evidence="4">Cytochrome c domain-containing protein</fullName>
    </recommendedName>
</protein>
<feature type="chain" id="PRO_5046626769" description="Cytochrome c domain-containing protein" evidence="1">
    <location>
        <begin position="23"/>
        <end position="514"/>
    </location>
</feature>
<comment type="caution">
    <text evidence="2">The sequence shown here is derived from an EMBL/GenBank/DDBJ whole genome shotgun (WGS) entry which is preliminary data.</text>
</comment>
<dbReference type="Proteomes" id="UP001160301">
    <property type="component" value="Unassembled WGS sequence"/>
</dbReference>
<evidence type="ECO:0008006" key="4">
    <source>
        <dbReference type="Google" id="ProtNLM"/>
    </source>
</evidence>
<keyword evidence="1" id="KW-0732">Signal</keyword>
<name>A0ABT6P420_9BACT</name>
<sequence length="514" mass="54762">MAYGLSRFVSRPLAAAAVLVLAGCGMQPEGGIIPSNMGETPDGPIPDTPDHPPLPDPGALTCNPDITVAADSRALVVRDPSVLARFSLERVLSQIVSLAGEDITPEELLRRLFDAQNAAAEGVFADNPHCDDLDNAAFKNGAALFCPRAEGALASSAGLFEPGHPDSFVPVAIVNRFDLTPQFGSTCGEHRIVYAKTSGRTDPANRVFLIFEAALPNPSGFEVLSSCRPVAEAWASLGAEADLEIVADKLEQLFFTGLPGFSPVVHPDHYGAVSSESDPYSGSHGQVRVSQQMQAPWEMREYHLKRLLPGAMKLALRFQPVTVKNNPLPDLFDGANDTETALSFRSEFVNMSLWDLGQKELPKVRMQTGKQFNMGESVVSGDASVDYASRAIGVAGADFASEIQTSIDALGLNLDCPPGDPLTAESVLHRATSLTCAGCHAPQRFLGPDRSLGCGLSFPSTLGEVHIDENGTLSQALTDVFLPRRAEVLSMFLQACDVEAIKDNLEPGEAAIPK</sequence>
<evidence type="ECO:0000256" key="1">
    <source>
        <dbReference type="SAM" id="SignalP"/>
    </source>
</evidence>
<dbReference type="EMBL" id="JARZHI010000050">
    <property type="protein sequence ID" value="MDI1434990.1"/>
    <property type="molecule type" value="Genomic_DNA"/>
</dbReference>
<organism evidence="2 3">
    <name type="scientific">Polyangium sorediatum</name>
    <dbReference type="NCBI Taxonomy" id="889274"/>
    <lineage>
        <taxon>Bacteria</taxon>
        <taxon>Pseudomonadati</taxon>
        <taxon>Myxococcota</taxon>
        <taxon>Polyangia</taxon>
        <taxon>Polyangiales</taxon>
        <taxon>Polyangiaceae</taxon>
        <taxon>Polyangium</taxon>
    </lineage>
</organism>
<evidence type="ECO:0000313" key="2">
    <source>
        <dbReference type="EMBL" id="MDI1434990.1"/>
    </source>
</evidence>
<dbReference type="PROSITE" id="PS51257">
    <property type="entry name" value="PROKAR_LIPOPROTEIN"/>
    <property type="match status" value="1"/>
</dbReference>
<feature type="signal peptide" evidence="1">
    <location>
        <begin position="1"/>
        <end position="22"/>
    </location>
</feature>
<dbReference type="RefSeq" id="WP_136972098.1">
    <property type="nucleotide sequence ID" value="NZ_JARZHI010000050.1"/>
</dbReference>
<evidence type="ECO:0000313" key="3">
    <source>
        <dbReference type="Proteomes" id="UP001160301"/>
    </source>
</evidence>